<dbReference type="Pfam" id="PF03810">
    <property type="entry name" value="IBN_N"/>
    <property type="match status" value="1"/>
</dbReference>
<dbReference type="InterPro" id="IPR016024">
    <property type="entry name" value="ARM-type_fold"/>
</dbReference>
<dbReference type="GeneID" id="63688222"/>
<dbReference type="OrthoDB" id="10263328at2759"/>
<accession>M5FVE9</accession>
<dbReference type="GO" id="GO:0005737">
    <property type="term" value="C:cytoplasm"/>
    <property type="evidence" value="ECO:0007669"/>
    <property type="project" value="UniProtKB-SubCell"/>
</dbReference>
<evidence type="ECO:0000256" key="1">
    <source>
        <dbReference type="ARBA" id="ARBA00004496"/>
    </source>
</evidence>
<dbReference type="EMBL" id="JH795867">
    <property type="protein sequence ID" value="EJU00259.1"/>
    <property type="molecule type" value="Genomic_DNA"/>
</dbReference>
<dbReference type="FunFam" id="1.25.10.10:FF:000027">
    <property type="entry name" value="Importin subunit beta-1"/>
    <property type="match status" value="1"/>
</dbReference>
<keyword evidence="5" id="KW-0677">Repeat</keyword>
<evidence type="ECO:0000256" key="4">
    <source>
        <dbReference type="ARBA" id="ARBA00022490"/>
    </source>
</evidence>
<dbReference type="RefSeq" id="XP_040627156.1">
    <property type="nucleotide sequence ID" value="XM_040773160.1"/>
</dbReference>
<comment type="similarity">
    <text evidence="2">Belongs to the importin beta family. Importin beta-1 subfamily.</text>
</comment>
<evidence type="ECO:0000313" key="11">
    <source>
        <dbReference type="EMBL" id="EJU00259.1"/>
    </source>
</evidence>
<evidence type="ECO:0000256" key="5">
    <source>
        <dbReference type="ARBA" id="ARBA00022737"/>
    </source>
</evidence>
<dbReference type="PROSITE" id="PS50077">
    <property type="entry name" value="HEAT_REPEAT"/>
    <property type="match status" value="1"/>
</dbReference>
<dbReference type="GO" id="GO:0031267">
    <property type="term" value="F:small GTPase binding"/>
    <property type="evidence" value="ECO:0007669"/>
    <property type="project" value="InterPro"/>
</dbReference>
<dbReference type="PANTHER" id="PTHR10527">
    <property type="entry name" value="IMPORTIN BETA"/>
    <property type="match status" value="1"/>
</dbReference>
<dbReference type="InterPro" id="IPR021133">
    <property type="entry name" value="HEAT_type_2"/>
</dbReference>
<sequence length="868" mass="95647">MDPAQILANTYSPDASTRDDATARLEQAANENFPAYMSMLSAEVTNESRDQFIRNAAGLAIKNALTARDPKRQNEMSQRWLAVDANTRQQVKNNCFMALHSSNTRAGGVAAQDIAAIAAIELPANTWPELIEQLLGFVNNAANAGLRMATLQAIGYICEQVKPEILQTRANEILTAVVQGARKDEPETEVQLAAVNALYNSLEFVRDNFEREGERNYIMQVVCEATQSPSVPVQVAAFECLVRIMNLYYDKMAFYMERALFGLTVLGMRSSEPNVALQAIEFWSTVCDEEIDIIVENTEAEEYGEIPTRTCKNFAKIALNEILPVLLTLLSTQDEDADEEEWNVSMAAAHCLSLLAQVVLDDIVSLVVPYIEAHIKSADWHQREAAVMAFGSIIEGPSPKGLQPIVAQGLTVLIPMMNDAHPAVKDTVAWTLGKISDLMLSHIAIENFMVPLINAFVQGLDEKGRIAPNCCWGLMNIAIQLDPTDGDAESTPDTSPLSPYFDGIVNALWRVTDRRDNDHNIRTTAYEAISTYIEHCNKDNLNTVGQLAQQLLVRMESLLSQANEILGTDDRNNWHELMSNICGVLISVTRKTGSNISHISDRMMTDVLQLATVASRTSTVLEDVFLVLGAAATSLEQAFLPYLNAFLPFLLASLKAHEETQLVNVAVGLIGDICRALGDQCLPYCNAFMTALIENLQSDTLARSVKIPILQAIGDIAIAIGGNFEHYLSTIMEMLKQAGAMEADPLDAALQEYVVRLRDGIIDAYVGIVQSMRASHKENELLPYIPSVFIVILKCLNEDEYDRSDTSTRTLLGLIGELAVMYPNGQIKEYLLNDAVVQTLKYTRGRSKITKATAKWAKDAVKKATTLA</sequence>
<evidence type="ECO:0000256" key="2">
    <source>
        <dbReference type="ARBA" id="ARBA00010907"/>
    </source>
</evidence>
<dbReference type="InterPro" id="IPR040122">
    <property type="entry name" value="Importin_beta"/>
</dbReference>
<comment type="subcellular location">
    <subcellularLocation>
        <location evidence="1">Cytoplasm</location>
    </subcellularLocation>
</comment>
<evidence type="ECO:0000259" key="10">
    <source>
        <dbReference type="PROSITE" id="PS50166"/>
    </source>
</evidence>
<dbReference type="InterPro" id="IPR001494">
    <property type="entry name" value="Importin-beta_N"/>
</dbReference>
<keyword evidence="6" id="KW-0653">Protein transport</keyword>
<evidence type="ECO:0000256" key="6">
    <source>
        <dbReference type="ARBA" id="ARBA00022927"/>
    </source>
</evidence>
<feature type="repeat" description="HEAT" evidence="9">
    <location>
        <begin position="322"/>
        <end position="365"/>
    </location>
</feature>
<dbReference type="OMA" id="QQYQERW"/>
<evidence type="ECO:0000256" key="3">
    <source>
        <dbReference type="ARBA" id="ARBA00022448"/>
    </source>
</evidence>
<evidence type="ECO:0000256" key="9">
    <source>
        <dbReference type="PROSITE-ProRule" id="PRU00103"/>
    </source>
</evidence>
<keyword evidence="4" id="KW-0963">Cytoplasm</keyword>
<organism evidence="11 12">
    <name type="scientific">Dacryopinax primogenitus (strain DJM 731)</name>
    <name type="common">Brown rot fungus</name>
    <dbReference type="NCBI Taxonomy" id="1858805"/>
    <lineage>
        <taxon>Eukaryota</taxon>
        <taxon>Fungi</taxon>
        <taxon>Dikarya</taxon>
        <taxon>Basidiomycota</taxon>
        <taxon>Agaricomycotina</taxon>
        <taxon>Dacrymycetes</taxon>
        <taxon>Dacrymycetales</taxon>
        <taxon>Dacrymycetaceae</taxon>
        <taxon>Dacryopinax</taxon>
    </lineage>
</organism>
<keyword evidence="3" id="KW-0813">Transport</keyword>
<dbReference type="SMART" id="SM00913">
    <property type="entry name" value="IBN_N"/>
    <property type="match status" value="1"/>
</dbReference>
<dbReference type="InterPro" id="IPR058584">
    <property type="entry name" value="IMB1_TNPO1-like_TPR"/>
</dbReference>
<evidence type="ECO:0000313" key="12">
    <source>
        <dbReference type="Proteomes" id="UP000030653"/>
    </source>
</evidence>
<name>M5FVE9_DACPD</name>
<dbReference type="InterPro" id="IPR011989">
    <property type="entry name" value="ARM-like"/>
</dbReference>
<proteinExistence type="inferred from homology"/>
<dbReference type="SUPFAM" id="SSF48371">
    <property type="entry name" value="ARM repeat"/>
    <property type="match status" value="1"/>
</dbReference>
<gene>
    <name evidence="11" type="ORF">DACRYDRAFT_23224</name>
</gene>
<reference evidence="11 12" key="1">
    <citation type="journal article" date="2012" name="Science">
        <title>The Paleozoic origin of enzymatic lignin decomposition reconstructed from 31 fungal genomes.</title>
        <authorList>
            <person name="Floudas D."/>
            <person name="Binder M."/>
            <person name="Riley R."/>
            <person name="Barry K."/>
            <person name="Blanchette R.A."/>
            <person name="Henrissat B."/>
            <person name="Martinez A.T."/>
            <person name="Otillar R."/>
            <person name="Spatafora J.W."/>
            <person name="Yadav J.S."/>
            <person name="Aerts A."/>
            <person name="Benoit I."/>
            <person name="Boyd A."/>
            <person name="Carlson A."/>
            <person name="Copeland A."/>
            <person name="Coutinho P.M."/>
            <person name="de Vries R.P."/>
            <person name="Ferreira P."/>
            <person name="Findley K."/>
            <person name="Foster B."/>
            <person name="Gaskell J."/>
            <person name="Glotzer D."/>
            <person name="Gorecki P."/>
            <person name="Heitman J."/>
            <person name="Hesse C."/>
            <person name="Hori C."/>
            <person name="Igarashi K."/>
            <person name="Jurgens J.A."/>
            <person name="Kallen N."/>
            <person name="Kersten P."/>
            <person name="Kohler A."/>
            <person name="Kuees U."/>
            <person name="Kumar T.K.A."/>
            <person name="Kuo A."/>
            <person name="LaButti K."/>
            <person name="Larrondo L.F."/>
            <person name="Lindquist E."/>
            <person name="Ling A."/>
            <person name="Lombard V."/>
            <person name="Lucas S."/>
            <person name="Lundell T."/>
            <person name="Martin R."/>
            <person name="McLaughlin D.J."/>
            <person name="Morgenstern I."/>
            <person name="Morin E."/>
            <person name="Murat C."/>
            <person name="Nagy L.G."/>
            <person name="Nolan M."/>
            <person name="Ohm R.A."/>
            <person name="Patyshakuliyeva A."/>
            <person name="Rokas A."/>
            <person name="Ruiz-Duenas F.J."/>
            <person name="Sabat G."/>
            <person name="Salamov A."/>
            <person name="Samejima M."/>
            <person name="Schmutz J."/>
            <person name="Slot J.C."/>
            <person name="St John F."/>
            <person name="Stenlid J."/>
            <person name="Sun H."/>
            <person name="Sun S."/>
            <person name="Syed K."/>
            <person name="Tsang A."/>
            <person name="Wiebenga A."/>
            <person name="Young D."/>
            <person name="Pisabarro A."/>
            <person name="Eastwood D.C."/>
            <person name="Martin F."/>
            <person name="Cullen D."/>
            <person name="Grigoriev I.V."/>
            <person name="Hibbett D.S."/>
        </authorList>
    </citation>
    <scope>NUCLEOTIDE SEQUENCE [LARGE SCALE GENOMIC DNA]</scope>
    <source>
        <strain evidence="11 12">DJM-731 SS1</strain>
    </source>
</reference>
<dbReference type="GO" id="GO:0006606">
    <property type="term" value="P:protein import into nucleus"/>
    <property type="evidence" value="ECO:0007669"/>
    <property type="project" value="InterPro"/>
</dbReference>
<dbReference type="PROSITE" id="PS50166">
    <property type="entry name" value="IMPORTIN_B_NT"/>
    <property type="match status" value="1"/>
</dbReference>
<dbReference type="Pfam" id="PF13513">
    <property type="entry name" value="HEAT_EZ"/>
    <property type="match status" value="1"/>
</dbReference>
<evidence type="ECO:0000256" key="8">
    <source>
        <dbReference type="ARBA" id="ARBA00083566"/>
    </source>
</evidence>
<dbReference type="HOGENOM" id="CLU_008296_1_0_1"/>
<evidence type="ECO:0000256" key="7">
    <source>
        <dbReference type="ARBA" id="ARBA00079884"/>
    </source>
</evidence>
<dbReference type="Proteomes" id="UP000030653">
    <property type="component" value="Unassembled WGS sequence"/>
</dbReference>
<dbReference type="Gene3D" id="1.25.10.10">
    <property type="entry name" value="Leucine-rich Repeat Variant"/>
    <property type="match status" value="1"/>
</dbReference>
<keyword evidence="12" id="KW-1185">Reference proteome</keyword>
<feature type="domain" description="Importin N-terminal" evidence="10">
    <location>
        <begin position="21"/>
        <end position="101"/>
    </location>
</feature>
<dbReference type="STRING" id="1858805.M5FVE9"/>
<dbReference type="Pfam" id="PF25574">
    <property type="entry name" value="TPR_IMB1"/>
    <property type="match status" value="1"/>
</dbReference>
<protein>
    <recommendedName>
        <fullName evidence="7">Importin-95</fullName>
    </recommendedName>
    <alternativeName>
        <fullName evidence="8">Karyopherin-95</fullName>
    </alternativeName>
</protein>
<dbReference type="AlphaFoldDB" id="M5FVE9"/>